<evidence type="ECO:0000256" key="6">
    <source>
        <dbReference type="SAM" id="MobiDB-lite"/>
    </source>
</evidence>
<feature type="compositionally biased region" description="Gly residues" evidence="6">
    <location>
        <begin position="19"/>
        <end position="35"/>
    </location>
</feature>
<dbReference type="PANTHER" id="PTHR45779">
    <property type="entry name" value="PEPTIDYLPROLYL ISOMERASE"/>
    <property type="match status" value="1"/>
</dbReference>
<dbReference type="PROSITE" id="PS50059">
    <property type="entry name" value="FKBP_PPIASE"/>
    <property type="match status" value="1"/>
</dbReference>
<keyword evidence="3 5" id="KW-0697">Rotamase</keyword>
<evidence type="ECO:0000256" key="7">
    <source>
        <dbReference type="SAM" id="SignalP"/>
    </source>
</evidence>
<feature type="non-terminal residue" evidence="9">
    <location>
        <position position="1"/>
    </location>
</feature>
<feature type="compositionally biased region" description="Basic residues" evidence="6">
    <location>
        <begin position="66"/>
        <end position="79"/>
    </location>
</feature>
<evidence type="ECO:0000256" key="1">
    <source>
        <dbReference type="ARBA" id="ARBA00000971"/>
    </source>
</evidence>
<evidence type="ECO:0000313" key="9">
    <source>
        <dbReference type="EMBL" id="CAK0807709.1"/>
    </source>
</evidence>
<sequence>LLLPLLPLLLPPLSRPCQGRGGGQPSAAPQGGGGRARAARAEQEERPRDAPRPRPARAAAHAAPRAGRRPRRGGHRRGRCAGQADPRIQDHVHGRDSWRRREEGREEFRRHRARHWRGRGDRQEVLEHEGPRPGALHVHGRRGWRDPGWDQGCLGMHVGEQRKLVIPAEEGYGKGGFPAWGIPPGGTLEFTLECLTIK</sequence>
<evidence type="ECO:0000256" key="5">
    <source>
        <dbReference type="PROSITE-ProRule" id="PRU00277"/>
    </source>
</evidence>
<dbReference type="EMBL" id="CAUYUJ010003992">
    <property type="protein sequence ID" value="CAK0807709.1"/>
    <property type="molecule type" value="Genomic_DNA"/>
</dbReference>
<feature type="region of interest" description="Disordered" evidence="6">
    <location>
        <begin position="11"/>
        <end position="96"/>
    </location>
</feature>
<comment type="caution">
    <text evidence="9">The sequence shown here is derived from an EMBL/GenBank/DDBJ whole genome shotgun (WGS) entry which is preliminary data.</text>
</comment>
<dbReference type="Proteomes" id="UP001189429">
    <property type="component" value="Unassembled WGS sequence"/>
</dbReference>
<dbReference type="SUPFAM" id="SSF54534">
    <property type="entry name" value="FKBP-like"/>
    <property type="match status" value="1"/>
</dbReference>
<feature type="compositionally biased region" description="Basic and acidic residues" evidence="6">
    <location>
        <begin position="87"/>
        <end position="96"/>
    </location>
</feature>
<protein>
    <recommendedName>
        <fullName evidence="2 5">peptidylprolyl isomerase</fullName>
        <ecNumber evidence="2 5">5.2.1.8</ecNumber>
    </recommendedName>
</protein>
<feature type="domain" description="PPIase FKBP-type" evidence="8">
    <location>
        <begin position="115"/>
        <end position="198"/>
    </location>
</feature>
<feature type="compositionally biased region" description="Low complexity" evidence="6">
    <location>
        <begin position="56"/>
        <end position="65"/>
    </location>
</feature>
<feature type="compositionally biased region" description="Basic and acidic residues" evidence="6">
    <location>
        <begin position="39"/>
        <end position="52"/>
    </location>
</feature>
<organism evidence="9 10">
    <name type="scientific">Prorocentrum cordatum</name>
    <dbReference type="NCBI Taxonomy" id="2364126"/>
    <lineage>
        <taxon>Eukaryota</taxon>
        <taxon>Sar</taxon>
        <taxon>Alveolata</taxon>
        <taxon>Dinophyceae</taxon>
        <taxon>Prorocentrales</taxon>
        <taxon>Prorocentraceae</taxon>
        <taxon>Prorocentrum</taxon>
    </lineage>
</organism>
<dbReference type="InterPro" id="IPR046357">
    <property type="entry name" value="PPIase_dom_sf"/>
</dbReference>
<evidence type="ECO:0000256" key="4">
    <source>
        <dbReference type="ARBA" id="ARBA00023235"/>
    </source>
</evidence>
<accession>A0ABN9QRH8</accession>
<keyword evidence="4 5" id="KW-0413">Isomerase</keyword>
<comment type="catalytic activity">
    <reaction evidence="1 5">
        <text>[protein]-peptidylproline (omega=180) = [protein]-peptidylproline (omega=0)</text>
        <dbReference type="Rhea" id="RHEA:16237"/>
        <dbReference type="Rhea" id="RHEA-COMP:10747"/>
        <dbReference type="Rhea" id="RHEA-COMP:10748"/>
        <dbReference type="ChEBI" id="CHEBI:83833"/>
        <dbReference type="ChEBI" id="CHEBI:83834"/>
        <dbReference type="EC" id="5.2.1.8"/>
    </reaction>
</comment>
<feature type="chain" id="PRO_5046650127" description="peptidylprolyl isomerase" evidence="7">
    <location>
        <begin position="20"/>
        <end position="198"/>
    </location>
</feature>
<evidence type="ECO:0000259" key="8">
    <source>
        <dbReference type="PROSITE" id="PS50059"/>
    </source>
</evidence>
<reference evidence="9" key="1">
    <citation type="submission" date="2023-10" db="EMBL/GenBank/DDBJ databases">
        <authorList>
            <person name="Chen Y."/>
            <person name="Shah S."/>
            <person name="Dougan E. K."/>
            <person name="Thang M."/>
            <person name="Chan C."/>
        </authorList>
    </citation>
    <scope>NUCLEOTIDE SEQUENCE [LARGE SCALE GENOMIC DNA]</scope>
</reference>
<dbReference type="InterPro" id="IPR001179">
    <property type="entry name" value="PPIase_FKBP_dom"/>
</dbReference>
<evidence type="ECO:0000256" key="2">
    <source>
        <dbReference type="ARBA" id="ARBA00013194"/>
    </source>
</evidence>
<evidence type="ECO:0000256" key="3">
    <source>
        <dbReference type="ARBA" id="ARBA00023110"/>
    </source>
</evidence>
<name>A0ABN9QRH8_9DINO</name>
<evidence type="ECO:0000313" key="10">
    <source>
        <dbReference type="Proteomes" id="UP001189429"/>
    </source>
</evidence>
<dbReference type="InterPro" id="IPR044609">
    <property type="entry name" value="FKBP2/11"/>
</dbReference>
<dbReference type="EC" id="5.2.1.8" evidence="2 5"/>
<dbReference type="PANTHER" id="PTHR45779:SF7">
    <property type="entry name" value="PEPTIDYLPROLYL ISOMERASE"/>
    <property type="match status" value="1"/>
</dbReference>
<keyword evidence="10" id="KW-1185">Reference proteome</keyword>
<feature type="signal peptide" evidence="7">
    <location>
        <begin position="1"/>
        <end position="19"/>
    </location>
</feature>
<keyword evidence="7" id="KW-0732">Signal</keyword>
<dbReference type="Gene3D" id="3.10.50.40">
    <property type="match status" value="1"/>
</dbReference>
<dbReference type="Pfam" id="PF00254">
    <property type="entry name" value="FKBP_C"/>
    <property type="match status" value="1"/>
</dbReference>
<proteinExistence type="predicted"/>
<gene>
    <name evidence="9" type="ORF">PCOR1329_LOCUS13502</name>
</gene>